<evidence type="ECO:0000259" key="8">
    <source>
        <dbReference type="PROSITE" id="PS50045"/>
    </source>
</evidence>
<dbReference type="SMART" id="SM00382">
    <property type="entry name" value="AAA"/>
    <property type="match status" value="1"/>
</dbReference>
<evidence type="ECO:0000259" key="9">
    <source>
        <dbReference type="PROSITE" id="PS50110"/>
    </source>
</evidence>
<keyword evidence="3" id="KW-0805">Transcription regulation</keyword>
<protein>
    <submittedName>
        <fullName evidence="10">Transcriptional regulator</fullName>
    </submittedName>
</protein>
<dbReference type="GO" id="GO:0005524">
    <property type="term" value="F:ATP binding"/>
    <property type="evidence" value="ECO:0007669"/>
    <property type="project" value="UniProtKB-KW"/>
</dbReference>
<dbReference type="InterPro" id="IPR001789">
    <property type="entry name" value="Sig_transdc_resp-reg_receiver"/>
</dbReference>
<proteinExistence type="predicted"/>
<evidence type="ECO:0000256" key="4">
    <source>
        <dbReference type="ARBA" id="ARBA00023125"/>
    </source>
</evidence>
<keyword evidence="4" id="KW-0238">DNA-binding</keyword>
<dbReference type="InterPro" id="IPR011006">
    <property type="entry name" value="CheY-like_superfamily"/>
</dbReference>
<dbReference type="RefSeq" id="WP_068628850.1">
    <property type="nucleotide sequence ID" value="NZ_LSZQ01000014.1"/>
</dbReference>
<sequence length="483" mass="53799">MLPSVLIVDDEKHTREGLQQALEENYDVSVAANATEAFNLMDAQPFDAVLTDLRMPGKSGLKVIDKALSLPQRPAVLMMTAYGNIETAVEAMKRGAVDFLTKPVNIERLEVLLQRALRTKSLEVEVEQLHERLDERFNFSHIIGNSEKLREVIDRVKLVAPSRATLLVEGESGTGKELIAQAIHQASPRSRGPLVAVHCAALSDNLLESELFGHERGAFTGANERRIGRFESADGGTLFLDEIGEISASTQVKLLRFLETKSIERVGSTKPIELDVRLVAATNRNLEQRVREGKFREDLFFRLNVVRILMPPLRERTSDIPLLLAHYLKHFATENARPPLALTTGALRTLQNYPWPGNIRELRNFCENAVVLHRGSELSEYDLEPKFRQTSTASPEASNHPLLGEGRHTFGERAGGEAEGGAPAPFALPPNRSFSVEENEKRLLHEALIKSRGNRTKAAALMGISRRTLHRKLAQFPELDVTD</sequence>
<keyword evidence="5" id="KW-0804">Transcription</keyword>
<feature type="domain" description="Sigma-54 factor interaction" evidence="8">
    <location>
        <begin position="142"/>
        <end position="371"/>
    </location>
</feature>
<comment type="caution">
    <text evidence="10">The sequence shown here is derived from an EMBL/GenBank/DDBJ whole genome shotgun (WGS) entry which is preliminary data.</text>
</comment>
<feature type="region of interest" description="Disordered" evidence="7">
    <location>
        <begin position="387"/>
        <end position="430"/>
    </location>
</feature>
<evidence type="ECO:0000256" key="2">
    <source>
        <dbReference type="ARBA" id="ARBA00022840"/>
    </source>
</evidence>
<dbReference type="PRINTS" id="PR01590">
    <property type="entry name" value="HTHFIS"/>
</dbReference>
<evidence type="ECO:0000256" key="7">
    <source>
        <dbReference type="SAM" id="MobiDB-lite"/>
    </source>
</evidence>
<feature type="compositionally biased region" description="Polar residues" evidence="7">
    <location>
        <begin position="388"/>
        <end position="397"/>
    </location>
</feature>
<reference evidence="11" key="1">
    <citation type="submission" date="2016-02" db="EMBL/GenBank/DDBJ databases">
        <authorList>
            <person name="Sanders J.G."/>
            <person name="Lin J.Y."/>
            <person name="Wertz J.T."/>
            <person name="Russell J.A."/>
            <person name="Moreau C.S."/>
            <person name="Powell S."/>
        </authorList>
    </citation>
    <scope>NUCLEOTIDE SEQUENCE [LARGE SCALE GENOMIC DNA]</scope>
    <source>
        <strain evidence="11">CAG34</strain>
    </source>
</reference>
<dbReference type="PROSITE" id="PS00675">
    <property type="entry name" value="SIGMA54_INTERACT_1"/>
    <property type="match status" value="1"/>
</dbReference>
<dbReference type="SUPFAM" id="SSF52172">
    <property type="entry name" value="CheY-like"/>
    <property type="match status" value="1"/>
</dbReference>
<dbReference type="InterPro" id="IPR025944">
    <property type="entry name" value="Sigma_54_int_dom_CS"/>
</dbReference>
<dbReference type="InterPro" id="IPR025943">
    <property type="entry name" value="Sigma_54_int_dom_ATP-bd_2"/>
</dbReference>
<dbReference type="EMBL" id="LSZQ01000014">
    <property type="protein sequence ID" value="KXU37543.1"/>
    <property type="molecule type" value="Genomic_DNA"/>
</dbReference>
<dbReference type="Proteomes" id="UP000070058">
    <property type="component" value="Unassembled WGS sequence"/>
</dbReference>
<dbReference type="Gene3D" id="3.40.50.2300">
    <property type="match status" value="1"/>
</dbReference>
<dbReference type="Pfam" id="PF00158">
    <property type="entry name" value="Sigma54_activat"/>
    <property type="match status" value="1"/>
</dbReference>
<dbReference type="PROSITE" id="PS50110">
    <property type="entry name" value="RESPONSE_REGULATORY"/>
    <property type="match status" value="1"/>
</dbReference>
<evidence type="ECO:0000313" key="11">
    <source>
        <dbReference type="Proteomes" id="UP000070058"/>
    </source>
</evidence>
<dbReference type="Gene3D" id="1.10.8.60">
    <property type="match status" value="1"/>
</dbReference>
<dbReference type="CDD" id="cd00009">
    <property type="entry name" value="AAA"/>
    <property type="match status" value="1"/>
</dbReference>
<dbReference type="PROSITE" id="PS00688">
    <property type="entry name" value="SIGMA54_INTERACT_3"/>
    <property type="match status" value="1"/>
</dbReference>
<dbReference type="InterPro" id="IPR003593">
    <property type="entry name" value="AAA+_ATPase"/>
</dbReference>
<dbReference type="OrthoDB" id="9802354at2"/>
<feature type="domain" description="Response regulatory" evidence="9">
    <location>
        <begin position="4"/>
        <end position="117"/>
    </location>
</feature>
<dbReference type="FunFam" id="3.40.50.300:FF:000006">
    <property type="entry name" value="DNA-binding transcriptional regulator NtrC"/>
    <property type="match status" value="1"/>
</dbReference>
<dbReference type="STRING" id="1548207.AXK11_02215"/>
<name>A0A139SSJ6_9BACT</name>
<dbReference type="SMART" id="SM00448">
    <property type="entry name" value="REC"/>
    <property type="match status" value="1"/>
</dbReference>
<dbReference type="Gene3D" id="3.40.50.300">
    <property type="entry name" value="P-loop containing nucleotide triphosphate hydrolases"/>
    <property type="match status" value="1"/>
</dbReference>
<dbReference type="Gene3D" id="1.10.10.60">
    <property type="entry name" value="Homeodomain-like"/>
    <property type="match status" value="1"/>
</dbReference>
<dbReference type="InterPro" id="IPR002078">
    <property type="entry name" value="Sigma_54_int"/>
</dbReference>
<feature type="compositionally biased region" description="Basic and acidic residues" evidence="7">
    <location>
        <begin position="405"/>
        <end position="416"/>
    </location>
</feature>
<dbReference type="AlphaFoldDB" id="A0A139SSJ6"/>
<dbReference type="InterPro" id="IPR058031">
    <property type="entry name" value="AAA_lid_NorR"/>
</dbReference>
<evidence type="ECO:0000256" key="6">
    <source>
        <dbReference type="PROSITE-ProRule" id="PRU00169"/>
    </source>
</evidence>
<gene>
    <name evidence="10" type="ORF">AXK11_02215</name>
</gene>
<keyword evidence="11" id="KW-1185">Reference proteome</keyword>
<keyword evidence="2" id="KW-0067">ATP-binding</keyword>
<organism evidence="10 11">
    <name type="scientific">Cephaloticoccus primus</name>
    <dbReference type="NCBI Taxonomy" id="1548207"/>
    <lineage>
        <taxon>Bacteria</taxon>
        <taxon>Pseudomonadati</taxon>
        <taxon>Verrucomicrobiota</taxon>
        <taxon>Opitutia</taxon>
        <taxon>Opitutales</taxon>
        <taxon>Opitutaceae</taxon>
        <taxon>Cephaloticoccus</taxon>
    </lineage>
</organism>
<dbReference type="Pfam" id="PF00072">
    <property type="entry name" value="Response_reg"/>
    <property type="match status" value="1"/>
</dbReference>
<feature type="modified residue" description="4-aspartylphosphate" evidence="6">
    <location>
        <position position="52"/>
    </location>
</feature>
<dbReference type="PROSITE" id="PS00676">
    <property type="entry name" value="SIGMA54_INTERACT_2"/>
    <property type="match status" value="1"/>
</dbReference>
<evidence type="ECO:0000256" key="3">
    <source>
        <dbReference type="ARBA" id="ARBA00023015"/>
    </source>
</evidence>
<dbReference type="GO" id="GO:0000160">
    <property type="term" value="P:phosphorelay signal transduction system"/>
    <property type="evidence" value="ECO:0007669"/>
    <property type="project" value="InterPro"/>
</dbReference>
<keyword evidence="1" id="KW-0547">Nucleotide-binding</keyword>
<dbReference type="InterPro" id="IPR025662">
    <property type="entry name" value="Sigma_54_int_dom_ATP-bd_1"/>
</dbReference>
<evidence type="ECO:0000256" key="5">
    <source>
        <dbReference type="ARBA" id="ARBA00023163"/>
    </source>
</evidence>
<dbReference type="Pfam" id="PF02954">
    <property type="entry name" value="HTH_8"/>
    <property type="match status" value="1"/>
</dbReference>
<evidence type="ECO:0000256" key="1">
    <source>
        <dbReference type="ARBA" id="ARBA00022741"/>
    </source>
</evidence>
<dbReference type="SUPFAM" id="SSF46689">
    <property type="entry name" value="Homeodomain-like"/>
    <property type="match status" value="1"/>
</dbReference>
<dbReference type="InterPro" id="IPR002197">
    <property type="entry name" value="HTH_Fis"/>
</dbReference>
<evidence type="ECO:0000313" key="10">
    <source>
        <dbReference type="EMBL" id="KXU37543.1"/>
    </source>
</evidence>
<accession>A0A139SSJ6</accession>
<dbReference type="PROSITE" id="PS50045">
    <property type="entry name" value="SIGMA54_INTERACT_4"/>
    <property type="match status" value="1"/>
</dbReference>
<dbReference type="PANTHER" id="PTHR32071">
    <property type="entry name" value="TRANSCRIPTIONAL REGULATORY PROTEIN"/>
    <property type="match status" value="1"/>
</dbReference>
<dbReference type="InterPro" id="IPR009057">
    <property type="entry name" value="Homeodomain-like_sf"/>
</dbReference>
<dbReference type="GO" id="GO:0043565">
    <property type="term" value="F:sequence-specific DNA binding"/>
    <property type="evidence" value="ECO:0007669"/>
    <property type="project" value="InterPro"/>
</dbReference>
<dbReference type="SUPFAM" id="SSF52540">
    <property type="entry name" value="P-loop containing nucleoside triphosphate hydrolases"/>
    <property type="match status" value="1"/>
</dbReference>
<dbReference type="InterPro" id="IPR027417">
    <property type="entry name" value="P-loop_NTPase"/>
</dbReference>
<dbReference type="Pfam" id="PF25601">
    <property type="entry name" value="AAA_lid_14"/>
    <property type="match status" value="1"/>
</dbReference>
<dbReference type="GO" id="GO:0006355">
    <property type="term" value="P:regulation of DNA-templated transcription"/>
    <property type="evidence" value="ECO:0007669"/>
    <property type="project" value="InterPro"/>
</dbReference>
<keyword evidence="6" id="KW-0597">Phosphoprotein</keyword>